<dbReference type="InterPro" id="IPR036388">
    <property type="entry name" value="WH-like_DNA-bd_sf"/>
</dbReference>
<sequence>MKTLTTIKTCDEQEFIQHSRVMAKLIDQKRELPEQSYIMFGDPADLLRLLRPKNRFLFRVIKDHPGSIDAIAERLQRSRNAVQRDINELKRLGIVEITRCSAPDDAGIEEVHLTALKFKLEADLI</sequence>
<proteinExistence type="predicted"/>
<dbReference type="Gene3D" id="1.10.10.10">
    <property type="entry name" value="Winged helix-like DNA-binding domain superfamily/Winged helix DNA-binding domain"/>
    <property type="match status" value="1"/>
</dbReference>
<keyword evidence="2" id="KW-1185">Reference proteome</keyword>
<dbReference type="SUPFAM" id="SSF46785">
    <property type="entry name" value="Winged helix' DNA-binding domain"/>
    <property type="match status" value="1"/>
</dbReference>
<gene>
    <name evidence="1" type="ORF">GJ698_20005</name>
</gene>
<name>A0A844D631_9BURK</name>
<dbReference type="AlphaFoldDB" id="A0A844D631"/>
<reference evidence="1 2" key="1">
    <citation type="submission" date="2019-11" db="EMBL/GenBank/DDBJ databases">
        <title>Novel species isolated from a subtropical stream in China.</title>
        <authorList>
            <person name="Lu H."/>
        </authorList>
    </citation>
    <scope>NUCLEOTIDE SEQUENCE [LARGE SCALE GENOMIC DNA]</scope>
    <source>
        <strain evidence="1 2">FT26W</strain>
    </source>
</reference>
<protein>
    <submittedName>
        <fullName evidence="1">HTH domain-containing protein</fullName>
    </submittedName>
</protein>
<dbReference type="Proteomes" id="UP000439986">
    <property type="component" value="Unassembled WGS sequence"/>
</dbReference>
<dbReference type="RefSeq" id="WP_154359626.1">
    <property type="nucleotide sequence ID" value="NZ_WKJL01000016.1"/>
</dbReference>
<comment type="caution">
    <text evidence="1">The sequence shown here is derived from an EMBL/GenBank/DDBJ whole genome shotgun (WGS) entry which is preliminary data.</text>
</comment>
<evidence type="ECO:0000313" key="1">
    <source>
        <dbReference type="EMBL" id="MRW86361.1"/>
    </source>
</evidence>
<dbReference type="InterPro" id="IPR036390">
    <property type="entry name" value="WH_DNA-bd_sf"/>
</dbReference>
<evidence type="ECO:0000313" key="2">
    <source>
        <dbReference type="Proteomes" id="UP000439986"/>
    </source>
</evidence>
<dbReference type="EMBL" id="WKJL01000016">
    <property type="protein sequence ID" value="MRW86361.1"/>
    <property type="molecule type" value="Genomic_DNA"/>
</dbReference>
<dbReference type="Pfam" id="PF25212">
    <property type="entry name" value="HVO_A0114"/>
    <property type="match status" value="1"/>
</dbReference>
<organism evidence="1 2">
    <name type="scientific">Duganella aquatilis</name>
    <dbReference type="NCBI Taxonomy" id="2666082"/>
    <lineage>
        <taxon>Bacteria</taxon>
        <taxon>Pseudomonadati</taxon>
        <taxon>Pseudomonadota</taxon>
        <taxon>Betaproteobacteria</taxon>
        <taxon>Burkholderiales</taxon>
        <taxon>Oxalobacteraceae</taxon>
        <taxon>Telluria group</taxon>
        <taxon>Duganella</taxon>
    </lineage>
</organism>
<accession>A0A844D631</accession>